<feature type="domain" description="SIS" evidence="1">
    <location>
        <begin position="24"/>
        <end position="202"/>
    </location>
</feature>
<dbReference type="GO" id="GO:0016853">
    <property type="term" value="F:isomerase activity"/>
    <property type="evidence" value="ECO:0007669"/>
    <property type="project" value="UniProtKB-KW"/>
</dbReference>
<dbReference type="GO" id="GO:1901135">
    <property type="term" value="P:carbohydrate derivative metabolic process"/>
    <property type="evidence" value="ECO:0007669"/>
    <property type="project" value="InterPro"/>
</dbReference>
<dbReference type="EMBL" id="RDRB01000003">
    <property type="protein sequence ID" value="ROU03266.1"/>
    <property type="molecule type" value="Genomic_DNA"/>
</dbReference>
<dbReference type="InterPro" id="IPR050099">
    <property type="entry name" value="SIS_GmhA/DiaA_subfam"/>
</dbReference>
<organism evidence="2 3">
    <name type="scientific">Histidinibacterium lentulum</name>
    <dbReference type="NCBI Taxonomy" id="2480588"/>
    <lineage>
        <taxon>Bacteria</taxon>
        <taxon>Pseudomonadati</taxon>
        <taxon>Pseudomonadota</taxon>
        <taxon>Alphaproteobacteria</taxon>
        <taxon>Rhodobacterales</taxon>
        <taxon>Paracoccaceae</taxon>
        <taxon>Histidinibacterium</taxon>
    </lineage>
</organism>
<dbReference type="Proteomes" id="UP000268016">
    <property type="component" value="Unassembled WGS sequence"/>
</dbReference>
<dbReference type="SUPFAM" id="SSF53697">
    <property type="entry name" value="SIS domain"/>
    <property type="match status" value="1"/>
</dbReference>
<keyword evidence="3" id="KW-1185">Reference proteome</keyword>
<dbReference type="PANTHER" id="PTHR30390">
    <property type="entry name" value="SEDOHEPTULOSE 7-PHOSPHATE ISOMERASE / DNAA INITIATOR-ASSOCIATING FACTOR FOR REPLICATION INITIATION"/>
    <property type="match status" value="1"/>
</dbReference>
<dbReference type="CDD" id="cd05013">
    <property type="entry name" value="SIS_RpiR"/>
    <property type="match status" value="1"/>
</dbReference>
<name>A0A3N2R7H1_9RHOB</name>
<dbReference type="InterPro" id="IPR001347">
    <property type="entry name" value="SIS_dom"/>
</dbReference>
<dbReference type="Gene3D" id="3.40.50.10490">
    <property type="entry name" value="Glucose-6-phosphate isomerase like protein, domain 1"/>
    <property type="match status" value="1"/>
</dbReference>
<dbReference type="GO" id="GO:0097367">
    <property type="term" value="F:carbohydrate derivative binding"/>
    <property type="evidence" value="ECO:0007669"/>
    <property type="project" value="InterPro"/>
</dbReference>
<dbReference type="PROSITE" id="PS51464">
    <property type="entry name" value="SIS"/>
    <property type="match status" value="1"/>
</dbReference>
<dbReference type="Pfam" id="PF13580">
    <property type="entry name" value="SIS_2"/>
    <property type="match status" value="1"/>
</dbReference>
<dbReference type="OrthoDB" id="9813831at2"/>
<dbReference type="PANTHER" id="PTHR30390:SF7">
    <property type="entry name" value="PHOSPHOHEPTOSE ISOMERASE"/>
    <property type="match status" value="1"/>
</dbReference>
<evidence type="ECO:0000313" key="2">
    <source>
        <dbReference type="EMBL" id="ROU03266.1"/>
    </source>
</evidence>
<dbReference type="InterPro" id="IPR035472">
    <property type="entry name" value="RpiR-like_SIS"/>
</dbReference>
<evidence type="ECO:0000259" key="1">
    <source>
        <dbReference type="PROSITE" id="PS51464"/>
    </source>
</evidence>
<sequence length="238" mass="24954">MLVALMDRVLESQAPALDAARDAVADALMADRLVHVAGSGHSHLLAEEVFYRAGGLAAAQAILDEDLMLHRGAERSTRIEREEGRAEGLADRFGISTGDVVIVASNSGRNAFPVEMALVARNRGARVIALTSLAHSRRFPSRHASGHRLFEVADIVIDNCGVPGDAGLAVPGVASPMGPTSTIVGVFILNALMAEGAETVAARGGRVDVYRSANSDPSAGGEAAEKMIERWRARIAGL</sequence>
<keyword evidence="2" id="KW-0413">Isomerase</keyword>
<dbReference type="AlphaFoldDB" id="A0A3N2R7H1"/>
<evidence type="ECO:0000313" key="3">
    <source>
        <dbReference type="Proteomes" id="UP000268016"/>
    </source>
</evidence>
<reference evidence="2 3" key="1">
    <citation type="submission" date="2018-10" db="EMBL/GenBank/DDBJ databases">
        <title>Histidinibacterium lentulum gen. nov., sp. nov., a marine bacterium from the culture broth of Picochlorum sp. 122.</title>
        <authorList>
            <person name="Wang G."/>
        </authorList>
    </citation>
    <scope>NUCLEOTIDE SEQUENCE [LARGE SCALE GENOMIC DNA]</scope>
    <source>
        <strain evidence="2 3">B17</strain>
    </source>
</reference>
<protein>
    <submittedName>
        <fullName evidence="2">Sugar isomerase domain-containing protein</fullName>
    </submittedName>
</protein>
<comment type="caution">
    <text evidence="2">The sequence shown here is derived from an EMBL/GenBank/DDBJ whole genome shotgun (WGS) entry which is preliminary data.</text>
</comment>
<dbReference type="InterPro" id="IPR046348">
    <property type="entry name" value="SIS_dom_sf"/>
</dbReference>
<proteinExistence type="predicted"/>
<gene>
    <name evidence="2" type="ORF">EAT49_06175</name>
</gene>
<dbReference type="NCBIfam" id="NF002805">
    <property type="entry name" value="PRK02947.1"/>
    <property type="match status" value="1"/>
</dbReference>
<accession>A0A3N2R7H1</accession>